<dbReference type="EMBL" id="CM031825">
    <property type="protein sequence ID" value="KAG6735012.1"/>
    <property type="molecule type" value="Genomic_DNA"/>
</dbReference>
<gene>
    <name evidence="2" type="ORF">I3842_01G299000</name>
</gene>
<feature type="transmembrane region" description="Helical" evidence="1">
    <location>
        <begin position="64"/>
        <end position="81"/>
    </location>
</feature>
<evidence type="ECO:0000313" key="3">
    <source>
        <dbReference type="Proteomes" id="UP000811246"/>
    </source>
</evidence>
<evidence type="ECO:0000313" key="2">
    <source>
        <dbReference type="EMBL" id="KAG6735012.1"/>
    </source>
</evidence>
<keyword evidence="1" id="KW-0812">Transmembrane</keyword>
<organism evidence="2 3">
    <name type="scientific">Carya illinoinensis</name>
    <name type="common">Pecan</name>
    <dbReference type="NCBI Taxonomy" id="32201"/>
    <lineage>
        <taxon>Eukaryota</taxon>
        <taxon>Viridiplantae</taxon>
        <taxon>Streptophyta</taxon>
        <taxon>Embryophyta</taxon>
        <taxon>Tracheophyta</taxon>
        <taxon>Spermatophyta</taxon>
        <taxon>Magnoliopsida</taxon>
        <taxon>eudicotyledons</taxon>
        <taxon>Gunneridae</taxon>
        <taxon>Pentapetalae</taxon>
        <taxon>rosids</taxon>
        <taxon>fabids</taxon>
        <taxon>Fagales</taxon>
        <taxon>Juglandaceae</taxon>
        <taxon>Carya</taxon>
    </lineage>
</organism>
<accession>A0A922GAY4</accession>
<reference evidence="2" key="1">
    <citation type="submission" date="2021-01" db="EMBL/GenBank/DDBJ databases">
        <authorList>
            <person name="Lovell J.T."/>
            <person name="Bentley N."/>
            <person name="Bhattarai G."/>
            <person name="Jenkins J.W."/>
            <person name="Sreedasyam A."/>
            <person name="Alarcon Y."/>
            <person name="Bock C."/>
            <person name="Boston L."/>
            <person name="Carlson J."/>
            <person name="Cervantes K."/>
            <person name="Clermont K."/>
            <person name="Krom N."/>
            <person name="Kubenka K."/>
            <person name="Mamidi S."/>
            <person name="Mattison C."/>
            <person name="Monteros M."/>
            <person name="Pisani C."/>
            <person name="Plott C."/>
            <person name="Rajasekar S."/>
            <person name="Rhein H.S."/>
            <person name="Rohla C."/>
            <person name="Song M."/>
            <person name="Hilaire R.S."/>
            <person name="Shu S."/>
            <person name="Wells L."/>
            <person name="Wang X."/>
            <person name="Webber J."/>
            <person name="Heerema R.J."/>
            <person name="Klein P."/>
            <person name="Conner P."/>
            <person name="Grauke L."/>
            <person name="Grimwood J."/>
            <person name="Schmutz J."/>
            <person name="Randall J.J."/>
        </authorList>
    </citation>
    <scope>NUCLEOTIDE SEQUENCE</scope>
    <source>
        <tissue evidence="2">Leaf</tissue>
    </source>
</reference>
<keyword evidence="1" id="KW-0472">Membrane</keyword>
<name>A0A922GAY4_CARIL</name>
<protein>
    <submittedName>
        <fullName evidence="2">Uncharacterized protein</fullName>
    </submittedName>
</protein>
<dbReference type="Proteomes" id="UP000811246">
    <property type="component" value="Chromosome 1"/>
</dbReference>
<evidence type="ECO:0000256" key="1">
    <source>
        <dbReference type="SAM" id="Phobius"/>
    </source>
</evidence>
<dbReference type="AlphaFoldDB" id="A0A922GAY4"/>
<sequence length="82" mass="9418">MGLQTFTRLHIFNCIPKRLATSLALSCQLFSHRKTSKISRPTNLQKHDQPRKCQLAFPKGKYSGYWFAAPWGGVVYSFVMLI</sequence>
<comment type="caution">
    <text evidence="2">The sequence shown here is derived from an EMBL/GenBank/DDBJ whole genome shotgun (WGS) entry which is preliminary data.</text>
</comment>
<proteinExistence type="predicted"/>
<keyword evidence="1" id="KW-1133">Transmembrane helix</keyword>